<dbReference type="SUPFAM" id="SSF57903">
    <property type="entry name" value="FYVE/PHD zinc finger"/>
    <property type="match status" value="1"/>
</dbReference>
<feature type="region of interest" description="Disordered" evidence="4">
    <location>
        <begin position="831"/>
        <end position="865"/>
    </location>
</feature>
<dbReference type="InterPro" id="IPR013083">
    <property type="entry name" value="Znf_RING/FYVE/PHD"/>
</dbReference>
<sequence length="1026" mass="112067">MSGSKVFLTYKRKRASSSLNHGSGCPNSASEWPIGTCSTGPKKHNELSNECISENQKIDPEIWLECVVCGVGDNTLQCDSCLQSNHLQCLNSSLKHMQHGKRLCSSCIKEHDSSTSQLVQESGRNKAKKQVEGSDTREVTCDSHKLALIRSPGKGTSRKDMVESLPTDLSFVKKFSHIQRGSCSYVNSGSACNDGFAEGNLLSCSVGMNSEKNLETLGLKSSYGRKCSYGCAVTAASKTLNMEGSDSQAKDKSSKVFVDSLTQAKVTTPLLTFSRRSKRKRDVDSTNAERKFLVGQKSSLITKLNDSSYGIPCLSEATSQKGFSVAHSADLKLPGEGPNTNMKHLSCHTHDQDEEDVDSKSAHSGFAPGIEIVKFKGEDSSNGGCTFGDTSHVTEQVLDQSSNLAMNFQEDPLKNCLETSSKGADQDPDSEATVKDKQPMSPIAQASIGEESQMKATTKPDNITRDGDSLLYLDLSVPPDSCGTMDCNVTLDSSPQKQLVHAASDTLRGSLDSTSRSHSTVLEQVSPSVHALDLLQTINEKVGETSSIHHLQVFGNTHTSMEEVGANSKDYGKGSPLFPMAIMSKNKCLQLFSEDKTIDMVCMASTQLEETVYPGSRERTSLRLGGDTVQSKQTPTRSPHFLGLSLPTDPKNAGRDSKSCPATFPLPNLSIKTMEMIPDAAAKSSTSQMSLLRHRLMLESIEARARALKGRGSCSDKFEQHTTLWPEEELDFLWIGVRRHGRDNWDAMLRDPKLHFSPWRVASDLAEQWEVEQSKLLNGMLESQVKLRKPPDVSSNRNSGFLHPRTGIHRENLMDETQLSLGDLYVQKEGNVPKRSPLSSANIQKNGAKQLQRSGRNPRRNLFSDCKGKYDRGLFNHMESKAMLRDESLLTDGPSTSFAAKGNLPHWLREAITTPPPRLAEPPLPTVGSSGAHSGMYRVTQNYSNPIELHSGPRGRMNSRFGDLRMNDLQPSSDAHYTNFTSGTRLGTAEPSSKCSCGGNKPGNLIIIDSDASSEETISDDHSARP</sequence>
<feature type="compositionally biased region" description="Polar residues" evidence="4">
    <location>
        <begin position="837"/>
        <end position="855"/>
    </location>
</feature>
<dbReference type="InterPro" id="IPR011011">
    <property type="entry name" value="Znf_FYVE_PHD"/>
</dbReference>
<feature type="compositionally biased region" description="Polar residues" evidence="4">
    <location>
        <begin position="628"/>
        <end position="637"/>
    </location>
</feature>
<feature type="region of interest" description="Disordered" evidence="4">
    <location>
        <begin position="416"/>
        <end position="461"/>
    </location>
</feature>
<keyword evidence="3" id="KW-0862">Zinc</keyword>
<keyword evidence="6" id="KW-1185">Reference proteome</keyword>
<accession>A0ABY9BSA0</accession>
<keyword evidence="1" id="KW-0479">Metal-binding</keyword>
<keyword evidence="2" id="KW-0863">Zinc-finger</keyword>
<evidence type="ECO:0000313" key="6">
    <source>
        <dbReference type="Proteomes" id="UP001227230"/>
    </source>
</evidence>
<dbReference type="Proteomes" id="UP001227230">
    <property type="component" value="Chromosome 4"/>
</dbReference>
<protein>
    <submittedName>
        <fullName evidence="5">Uncharacterized protein</fullName>
    </submittedName>
</protein>
<reference evidence="5 6" key="1">
    <citation type="journal article" date="2023" name="Hortic Res">
        <title>The complete reference genome for grapevine (Vitis vinifera L.) genetics and breeding.</title>
        <authorList>
            <person name="Shi X."/>
            <person name="Cao S."/>
            <person name="Wang X."/>
            <person name="Huang S."/>
            <person name="Wang Y."/>
            <person name="Liu Z."/>
            <person name="Liu W."/>
            <person name="Leng X."/>
            <person name="Peng Y."/>
            <person name="Wang N."/>
            <person name="Wang Y."/>
            <person name="Ma Z."/>
            <person name="Xu X."/>
            <person name="Zhang F."/>
            <person name="Xue H."/>
            <person name="Zhong H."/>
            <person name="Wang Y."/>
            <person name="Zhang K."/>
            <person name="Velt A."/>
            <person name="Avia K."/>
            <person name="Holtgrawe D."/>
            <person name="Grimplet J."/>
            <person name="Matus J.T."/>
            <person name="Ware D."/>
            <person name="Wu X."/>
            <person name="Wang H."/>
            <person name="Liu C."/>
            <person name="Fang Y."/>
            <person name="Rustenholz C."/>
            <person name="Cheng Z."/>
            <person name="Xiao H."/>
            <person name="Zhou Y."/>
        </authorList>
    </citation>
    <scope>NUCLEOTIDE SEQUENCE [LARGE SCALE GENOMIC DNA]</scope>
    <source>
        <strain evidence="6">cv. Pinot noir / PN40024</strain>
        <tissue evidence="5">Leaf</tissue>
    </source>
</reference>
<evidence type="ECO:0000256" key="2">
    <source>
        <dbReference type="ARBA" id="ARBA00022771"/>
    </source>
</evidence>
<evidence type="ECO:0000256" key="1">
    <source>
        <dbReference type="ARBA" id="ARBA00022723"/>
    </source>
</evidence>
<evidence type="ECO:0000256" key="4">
    <source>
        <dbReference type="SAM" id="MobiDB-lite"/>
    </source>
</evidence>
<proteinExistence type="predicted"/>
<organism evidence="5 6">
    <name type="scientific">Vitis vinifera</name>
    <name type="common">Grape</name>
    <dbReference type="NCBI Taxonomy" id="29760"/>
    <lineage>
        <taxon>Eukaryota</taxon>
        <taxon>Viridiplantae</taxon>
        <taxon>Streptophyta</taxon>
        <taxon>Embryophyta</taxon>
        <taxon>Tracheophyta</taxon>
        <taxon>Spermatophyta</taxon>
        <taxon>Magnoliopsida</taxon>
        <taxon>eudicotyledons</taxon>
        <taxon>Gunneridae</taxon>
        <taxon>Pentapetalae</taxon>
        <taxon>rosids</taxon>
        <taxon>Vitales</taxon>
        <taxon>Vitaceae</taxon>
        <taxon>Viteae</taxon>
        <taxon>Vitis</taxon>
    </lineage>
</organism>
<gene>
    <name evidence="5" type="ORF">VitviT2T_005344</name>
</gene>
<feature type="region of interest" description="Disordered" evidence="4">
    <location>
        <begin position="613"/>
        <end position="645"/>
    </location>
</feature>
<dbReference type="Gene3D" id="1.10.10.60">
    <property type="entry name" value="Homeodomain-like"/>
    <property type="match status" value="1"/>
</dbReference>
<evidence type="ECO:0000256" key="3">
    <source>
        <dbReference type="ARBA" id="ARBA00022833"/>
    </source>
</evidence>
<name>A0ABY9BSA0_VITVI</name>
<dbReference type="Gene3D" id="3.30.40.10">
    <property type="entry name" value="Zinc/RING finger domain, C3HC4 (zinc finger)"/>
    <property type="match status" value="1"/>
</dbReference>
<dbReference type="EMBL" id="CP126651">
    <property type="protein sequence ID" value="WJZ85827.1"/>
    <property type="molecule type" value="Genomic_DNA"/>
</dbReference>
<evidence type="ECO:0000313" key="5">
    <source>
        <dbReference type="EMBL" id="WJZ85827.1"/>
    </source>
</evidence>